<dbReference type="KEGG" id="mema:MMAB1_1273"/>
<dbReference type="Gene3D" id="1.10.3540.10">
    <property type="entry name" value="uncharacterized protein from magnetospirillum magneticum domain"/>
    <property type="match status" value="1"/>
</dbReference>
<dbReference type="AlphaFoldDB" id="A0A0X3BJY6"/>
<evidence type="ECO:0008006" key="4">
    <source>
        <dbReference type="Google" id="ProtNLM"/>
    </source>
</evidence>
<dbReference type="OrthoDB" id="116328at2157"/>
<dbReference type="EMBL" id="LT158599">
    <property type="protein sequence ID" value="CVK32486.1"/>
    <property type="molecule type" value="Genomic_DNA"/>
</dbReference>
<dbReference type="InterPro" id="IPR023137">
    <property type="entry name" value="BrxA_sf"/>
</dbReference>
<dbReference type="Pfam" id="PF08849">
    <property type="entry name" value="BrxA"/>
    <property type="match status" value="1"/>
</dbReference>
<dbReference type="Proteomes" id="UP000069850">
    <property type="component" value="Chromosome 1"/>
</dbReference>
<protein>
    <recommendedName>
        <fullName evidence="4">DUF1819 family protein</fullName>
    </recommendedName>
</protein>
<reference evidence="2 3" key="1">
    <citation type="submission" date="2016-01" db="EMBL/GenBank/DDBJ databases">
        <authorList>
            <person name="Manzoor S."/>
        </authorList>
    </citation>
    <scope>NUCLEOTIDE SEQUENCE [LARGE SCALE GENOMIC DNA]</scope>
    <source>
        <strain evidence="2">Methanoculleus sp MAB1</strain>
    </source>
</reference>
<evidence type="ECO:0000313" key="3">
    <source>
        <dbReference type="Proteomes" id="UP000069850"/>
    </source>
</evidence>
<gene>
    <name evidence="2" type="ORF">MMAB1_1273</name>
</gene>
<dbReference type="RefSeq" id="WP_083531419.1">
    <property type="nucleotide sequence ID" value="NZ_LT158599.1"/>
</dbReference>
<evidence type="ECO:0000313" key="2">
    <source>
        <dbReference type="EMBL" id="CVK32486.1"/>
    </source>
</evidence>
<accession>A0A0X3BJY6</accession>
<dbReference type="GeneID" id="27137182"/>
<organism evidence="2 3">
    <name type="scientific">Methanoculleus bourgensis</name>
    <dbReference type="NCBI Taxonomy" id="83986"/>
    <lineage>
        <taxon>Archaea</taxon>
        <taxon>Methanobacteriati</taxon>
        <taxon>Methanobacteriota</taxon>
        <taxon>Stenosarchaea group</taxon>
        <taxon>Methanomicrobia</taxon>
        <taxon>Methanomicrobiales</taxon>
        <taxon>Methanomicrobiaceae</taxon>
        <taxon>Methanoculleus</taxon>
    </lineage>
</organism>
<feature type="region of interest" description="Disordered" evidence="1">
    <location>
        <begin position="1"/>
        <end position="22"/>
    </location>
</feature>
<dbReference type="InterPro" id="IPR014948">
    <property type="entry name" value="BrxA"/>
</dbReference>
<evidence type="ECO:0000256" key="1">
    <source>
        <dbReference type="SAM" id="MobiDB-lite"/>
    </source>
</evidence>
<sequence>MDISSNNLDNVEKDPEMDLSSQYHDTSPYHARNMVGALLPESEKVFGCLDSGLSLEEIHEMALHGTLFTQRALLSRKRFWSMLQSRYFKLPAWALDELVEAYRCGPHSREFISLLYVHYALSDRFTFDFITRDLWKKWSLQQVWVSSDDILKILDDHAESEPQIKTWTEATRVKLAGIILSSLRDFGVLEGKMKKKLVKPVLPLNAVEHILHILTAEGVRGSDVLSDPTWRLFFCTEDEVAHHLQHLALKRIIHFERAGRTVVLQTPEEWSEQP</sequence>
<name>A0A0X3BJY6_9EURY</name>
<proteinExistence type="predicted"/>